<evidence type="ECO:0000313" key="3">
    <source>
        <dbReference type="Proteomes" id="UP000734511"/>
    </source>
</evidence>
<name>A0ABX0ZIS5_9ACTN</name>
<keyword evidence="1" id="KW-1133">Transmembrane helix</keyword>
<accession>A0ABX0ZIS5</accession>
<feature type="transmembrane region" description="Helical" evidence="1">
    <location>
        <begin position="20"/>
        <end position="43"/>
    </location>
</feature>
<sequence>MARPALGPLYAAARFAGRLVPWAALVLGAAALAGCAALLAVALPDAQSRHDAYARAVPCAAGQEGQEGQDGPDCLGAARCTVATVHIRHTGKSSYYWADLTCPGASTRRVPFDGDRPLLRTLHPGDAVTATSWRGKVVTLAAPGGTPAQRTDDDPADAPHDVTVASVIVGAVGILLVTVGCVELRRRRHRRVRHAVSPS</sequence>
<keyword evidence="1" id="KW-0812">Transmembrane</keyword>
<dbReference type="Proteomes" id="UP000734511">
    <property type="component" value="Unassembled WGS sequence"/>
</dbReference>
<organism evidence="2 3">
    <name type="scientific">Actinacidiphila epipremni</name>
    <dbReference type="NCBI Taxonomy" id="2053013"/>
    <lineage>
        <taxon>Bacteria</taxon>
        <taxon>Bacillati</taxon>
        <taxon>Actinomycetota</taxon>
        <taxon>Actinomycetes</taxon>
        <taxon>Kitasatosporales</taxon>
        <taxon>Streptomycetaceae</taxon>
        <taxon>Actinacidiphila</taxon>
    </lineage>
</organism>
<proteinExistence type="predicted"/>
<keyword evidence="3" id="KW-1185">Reference proteome</keyword>
<keyword evidence="1" id="KW-0472">Membrane</keyword>
<protein>
    <recommendedName>
        <fullName evidence="4">DUF3592 domain-containing protein</fullName>
    </recommendedName>
</protein>
<dbReference type="EMBL" id="JAATEJ010000003">
    <property type="protein sequence ID" value="NJP43191.1"/>
    <property type="molecule type" value="Genomic_DNA"/>
</dbReference>
<evidence type="ECO:0008006" key="4">
    <source>
        <dbReference type="Google" id="ProtNLM"/>
    </source>
</evidence>
<comment type="caution">
    <text evidence="2">The sequence shown here is derived from an EMBL/GenBank/DDBJ whole genome shotgun (WGS) entry which is preliminary data.</text>
</comment>
<evidence type="ECO:0000313" key="2">
    <source>
        <dbReference type="EMBL" id="NJP43191.1"/>
    </source>
</evidence>
<reference evidence="2 3" key="1">
    <citation type="submission" date="2020-03" db="EMBL/GenBank/DDBJ databases">
        <title>WGS of actinomycetes isolated from Thailand.</title>
        <authorList>
            <person name="Thawai C."/>
        </authorList>
    </citation>
    <scope>NUCLEOTIDE SEQUENCE [LARGE SCALE GENOMIC DNA]</scope>
    <source>
        <strain evidence="2 3">PRB2-1</strain>
    </source>
</reference>
<gene>
    <name evidence="2" type="ORF">HCN08_07200</name>
</gene>
<dbReference type="RefSeq" id="WP_167982020.1">
    <property type="nucleotide sequence ID" value="NZ_JAATEJ010000003.1"/>
</dbReference>
<feature type="transmembrane region" description="Helical" evidence="1">
    <location>
        <begin position="162"/>
        <end position="184"/>
    </location>
</feature>
<dbReference type="PROSITE" id="PS51257">
    <property type="entry name" value="PROKAR_LIPOPROTEIN"/>
    <property type="match status" value="1"/>
</dbReference>
<evidence type="ECO:0000256" key="1">
    <source>
        <dbReference type="SAM" id="Phobius"/>
    </source>
</evidence>